<dbReference type="InterPro" id="IPR046342">
    <property type="entry name" value="CBS_dom_sf"/>
</dbReference>
<dbReference type="PANTHER" id="PTHR48108:SF6">
    <property type="entry name" value="CBS DOMAIN-CONTAINING PROTEIN CBSX1, CHLOROPLASTIC"/>
    <property type="match status" value="1"/>
</dbReference>
<evidence type="ECO:0000256" key="1">
    <source>
        <dbReference type="ARBA" id="ARBA00022737"/>
    </source>
</evidence>
<dbReference type="OrthoDB" id="418595at2759"/>
<dbReference type="InterPro" id="IPR051462">
    <property type="entry name" value="CBS_domain-containing"/>
</dbReference>
<dbReference type="SMART" id="SM00116">
    <property type="entry name" value="CBS"/>
    <property type="match status" value="2"/>
</dbReference>
<feature type="domain" description="CBS" evidence="4">
    <location>
        <begin position="166"/>
        <end position="222"/>
    </location>
</feature>
<reference evidence="5" key="1">
    <citation type="submission" date="2020-12" db="EMBL/GenBank/DDBJ databases">
        <authorList>
            <person name="Iha C."/>
        </authorList>
    </citation>
    <scope>NUCLEOTIDE SEQUENCE</scope>
</reference>
<evidence type="ECO:0000313" key="5">
    <source>
        <dbReference type="EMBL" id="CAD7696422.1"/>
    </source>
</evidence>
<dbReference type="Gene3D" id="3.10.580.10">
    <property type="entry name" value="CBS-domain"/>
    <property type="match status" value="1"/>
</dbReference>
<protein>
    <recommendedName>
        <fullName evidence="4">CBS domain-containing protein</fullName>
    </recommendedName>
</protein>
<feature type="region of interest" description="Disordered" evidence="3">
    <location>
        <begin position="1"/>
        <end position="38"/>
    </location>
</feature>
<dbReference type="InterPro" id="IPR000644">
    <property type="entry name" value="CBS_dom"/>
</dbReference>
<dbReference type="EMBL" id="CAJHUC010000475">
    <property type="protein sequence ID" value="CAD7696422.1"/>
    <property type="molecule type" value="Genomic_DNA"/>
</dbReference>
<accession>A0A8S1IMX4</accession>
<dbReference type="Proteomes" id="UP000708148">
    <property type="component" value="Unassembled WGS sequence"/>
</dbReference>
<keyword evidence="1" id="KW-0677">Repeat</keyword>
<dbReference type="PROSITE" id="PS51371">
    <property type="entry name" value="CBS"/>
    <property type="match status" value="2"/>
</dbReference>
<feature type="domain" description="CBS" evidence="4">
    <location>
        <begin position="78"/>
        <end position="135"/>
    </location>
</feature>
<gene>
    <name evidence="5" type="ORF">OSTQU699_LOCUS1783</name>
</gene>
<evidence type="ECO:0000256" key="2">
    <source>
        <dbReference type="PROSITE-ProRule" id="PRU00703"/>
    </source>
</evidence>
<proteinExistence type="predicted"/>
<organism evidence="5 6">
    <name type="scientific">Ostreobium quekettii</name>
    <dbReference type="NCBI Taxonomy" id="121088"/>
    <lineage>
        <taxon>Eukaryota</taxon>
        <taxon>Viridiplantae</taxon>
        <taxon>Chlorophyta</taxon>
        <taxon>core chlorophytes</taxon>
        <taxon>Ulvophyceae</taxon>
        <taxon>TCBD clade</taxon>
        <taxon>Bryopsidales</taxon>
        <taxon>Ostreobineae</taxon>
        <taxon>Ostreobiaceae</taxon>
        <taxon>Ostreobium</taxon>
    </lineage>
</organism>
<evidence type="ECO:0000313" key="6">
    <source>
        <dbReference type="Proteomes" id="UP000708148"/>
    </source>
</evidence>
<dbReference type="AlphaFoldDB" id="A0A8S1IMX4"/>
<dbReference type="PANTHER" id="PTHR48108">
    <property type="entry name" value="CBS DOMAIN-CONTAINING PROTEIN CBSX2, CHLOROPLASTIC"/>
    <property type="match status" value="1"/>
</dbReference>
<evidence type="ECO:0000259" key="4">
    <source>
        <dbReference type="PROSITE" id="PS51371"/>
    </source>
</evidence>
<dbReference type="SUPFAM" id="SSF54631">
    <property type="entry name" value="CBS-domain pair"/>
    <property type="match status" value="1"/>
</dbReference>
<sequence>MDARAIPLGAGAPVRAQRAPQGSEAAREAPRAGGMRKQRRAASLRCGVAGVAQFAETVAEATEPGEVPHMYETVGDVMTTTVISVTRNTPVTEALDLIAKHRITGMPVVDADNVVVGVVSDYDLLALDLPSENQGMFPSLDMSWQTFREIQTLLSKIEGQIVEDVMTKDPMSVRPNTSLDMAARILLESKIRRLPVVDRDGKLIGLLSRRNIVVAALAERKRNAAVAFGGAVGRLA</sequence>
<evidence type="ECO:0000256" key="3">
    <source>
        <dbReference type="SAM" id="MobiDB-lite"/>
    </source>
</evidence>
<name>A0A8S1IMX4_9CHLO</name>
<comment type="caution">
    <text evidence="5">The sequence shown here is derived from an EMBL/GenBank/DDBJ whole genome shotgun (WGS) entry which is preliminary data.</text>
</comment>
<dbReference type="Pfam" id="PF00571">
    <property type="entry name" value="CBS"/>
    <property type="match status" value="2"/>
</dbReference>
<keyword evidence="2" id="KW-0129">CBS domain</keyword>
<keyword evidence="6" id="KW-1185">Reference proteome</keyword>